<dbReference type="Proteomes" id="UP000775872">
    <property type="component" value="Unassembled WGS sequence"/>
</dbReference>
<feature type="region of interest" description="Disordered" evidence="1">
    <location>
        <begin position="116"/>
        <end position="145"/>
    </location>
</feature>
<dbReference type="SUPFAM" id="SSF52047">
    <property type="entry name" value="RNI-like"/>
    <property type="match status" value="1"/>
</dbReference>
<sequence length="603" mass="67377">MTSTVGFQTLPVEILDIIVGYAGLASHFPLAQTCKAMYSQMASLLEQHQAAHRKYGAASDLLPSTVPNMLDVVFRCEDPSHSIELWHMRYLEFFGTRRRWDDWHLWEVDPSTGLNASTATETESAPYASGCEASETESSEDSASPPEVRRWKRRVRYYIEEARKRRIIPESGLEYARSSTLSGSDAVLKIILVSALPYLKVLKYVNADYSSSTNIVSFCRGIEWALDVGDWPPGLLSLQKLAVGVSLSNRPSSTGTSVLVRLLQLPNLDEIYLRGMRIDREDLNYDDFLDSDDEDDLFWHLPDIDESERPQERARILRAHLSLPVHSSSVKHIVLDNLIDYDGTGDFMTALLKTPKNLESITICAKEERLAKTDEMIRVLSQHQSASLQRLLLYSEHDEIDVIPTAVYTPSNLTGLNNLKVLNVRWNDIIIDACSSLAGGMDNLKAERLAAHFVNTLPPSISVLVIHGLDSERGESFGHQFDECQGLNDAIVALIESERHPCVEAIYLDIDTVEPSTPNLVPEGLFQRAIATGQRHGVHVHAPTSTERPASHNSYFVTMPDIQEVKSAPGFDPNWVFDHSTGLIKSNQICYGCGECDKCGYGW</sequence>
<evidence type="ECO:0000256" key="1">
    <source>
        <dbReference type="SAM" id="MobiDB-lite"/>
    </source>
</evidence>
<accession>A0A9N9ZG63</accession>
<name>A0A9N9ZG63_9HYPO</name>
<dbReference type="InterPro" id="IPR032675">
    <property type="entry name" value="LRR_dom_sf"/>
</dbReference>
<keyword evidence="3" id="KW-1185">Reference proteome</keyword>
<protein>
    <submittedName>
        <fullName evidence="2">Uncharacterized protein</fullName>
    </submittedName>
</protein>
<evidence type="ECO:0000313" key="2">
    <source>
        <dbReference type="EMBL" id="CAH0054994.1"/>
    </source>
</evidence>
<dbReference type="OrthoDB" id="3644718at2759"/>
<dbReference type="EMBL" id="CABFOC020000053">
    <property type="protein sequence ID" value="CAH0054994.1"/>
    <property type="molecule type" value="Genomic_DNA"/>
</dbReference>
<reference evidence="2" key="1">
    <citation type="submission" date="2021-10" db="EMBL/GenBank/DDBJ databases">
        <authorList>
            <person name="Piombo E."/>
        </authorList>
    </citation>
    <scope>NUCLEOTIDE SEQUENCE</scope>
</reference>
<evidence type="ECO:0000313" key="3">
    <source>
        <dbReference type="Proteomes" id="UP000775872"/>
    </source>
</evidence>
<organism evidence="2 3">
    <name type="scientific">Clonostachys solani</name>
    <dbReference type="NCBI Taxonomy" id="160281"/>
    <lineage>
        <taxon>Eukaryota</taxon>
        <taxon>Fungi</taxon>
        <taxon>Dikarya</taxon>
        <taxon>Ascomycota</taxon>
        <taxon>Pezizomycotina</taxon>
        <taxon>Sordariomycetes</taxon>
        <taxon>Hypocreomycetidae</taxon>
        <taxon>Hypocreales</taxon>
        <taxon>Bionectriaceae</taxon>
        <taxon>Clonostachys</taxon>
    </lineage>
</organism>
<dbReference type="AlphaFoldDB" id="A0A9N9ZG63"/>
<gene>
    <name evidence="2" type="ORF">CSOL1703_00016895</name>
</gene>
<comment type="caution">
    <text evidence="2">The sequence shown here is derived from an EMBL/GenBank/DDBJ whole genome shotgun (WGS) entry which is preliminary data.</text>
</comment>
<dbReference type="Gene3D" id="3.80.10.10">
    <property type="entry name" value="Ribonuclease Inhibitor"/>
    <property type="match status" value="1"/>
</dbReference>
<proteinExistence type="predicted"/>